<name>A0A0F9LJA0_9ZZZZ</name>
<accession>A0A0F9LJA0</accession>
<protein>
    <submittedName>
        <fullName evidence="2">Uncharacterized protein</fullName>
    </submittedName>
</protein>
<comment type="caution">
    <text evidence="2">The sequence shown here is derived from an EMBL/GenBank/DDBJ whole genome shotgun (WGS) entry which is preliminary data.</text>
</comment>
<evidence type="ECO:0000313" key="2">
    <source>
        <dbReference type="EMBL" id="KKM93463.1"/>
    </source>
</evidence>
<evidence type="ECO:0000256" key="1">
    <source>
        <dbReference type="SAM" id="MobiDB-lite"/>
    </source>
</evidence>
<sequence>MKSNWTPSAHHRNNILGVDDTKRETGKWLKEWLKTVDQKKVLRNMYNLKEVSK</sequence>
<gene>
    <name evidence="2" type="ORF">LCGC14_1208140</name>
</gene>
<dbReference type="EMBL" id="LAZR01006262">
    <property type="protein sequence ID" value="KKM93463.1"/>
    <property type="molecule type" value="Genomic_DNA"/>
</dbReference>
<dbReference type="AlphaFoldDB" id="A0A0F9LJA0"/>
<feature type="region of interest" description="Disordered" evidence="1">
    <location>
        <begin position="1"/>
        <end position="20"/>
    </location>
</feature>
<organism evidence="2">
    <name type="scientific">marine sediment metagenome</name>
    <dbReference type="NCBI Taxonomy" id="412755"/>
    <lineage>
        <taxon>unclassified sequences</taxon>
        <taxon>metagenomes</taxon>
        <taxon>ecological metagenomes</taxon>
    </lineage>
</organism>
<proteinExistence type="predicted"/>
<reference evidence="2" key="1">
    <citation type="journal article" date="2015" name="Nature">
        <title>Complex archaea that bridge the gap between prokaryotes and eukaryotes.</title>
        <authorList>
            <person name="Spang A."/>
            <person name="Saw J.H."/>
            <person name="Jorgensen S.L."/>
            <person name="Zaremba-Niedzwiedzka K."/>
            <person name="Martijn J."/>
            <person name="Lind A.E."/>
            <person name="van Eijk R."/>
            <person name="Schleper C."/>
            <person name="Guy L."/>
            <person name="Ettema T.J."/>
        </authorList>
    </citation>
    <scope>NUCLEOTIDE SEQUENCE</scope>
</reference>